<dbReference type="EC" id="3.2.1.35" evidence="5"/>
<feature type="active site" description="Proton donor" evidence="3">
    <location>
        <position position="102"/>
    </location>
</feature>
<dbReference type="GO" id="GO:0030214">
    <property type="term" value="P:hyaluronan catabolic process"/>
    <property type="evidence" value="ECO:0007669"/>
    <property type="project" value="TreeGrafter"/>
</dbReference>
<keyword evidence="5" id="KW-0378">Hydrolase</keyword>
<dbReference type="AlphaFoldDB" id="V4B6Z6"/>
<dbReference type="SUPFAM" id="SSF51445">
    <property type="entry name" value="(Trans)glycosidases"/>
    <property type="match status" value="1"/>
</dbReference>
<feature type="non-terminal residue" evidence="6">
    <location>
        <position position="393"/>
    </location>
</feature>
<reference evidence="6 7" key="1">
    <citation type="journal article" date="2013" name="Nature">
        <title>Insights into bilaterian evolution from three spiralian genomes.</title>
        <authorList>
            <person name="Simakov O."/>
            <person name="Marletaz F."/>
            <person name="Cho S.J."/>
            <person name="Edsinger-Gonzales E."/>
            <person name="Havlak P."/>
            <person name="Hellsten U."/>
            <person name="Kuo D.H."/>
            <person name="Larsson T."/>
            <person name="Lv J."/>
            <person name="Arendt D."/>
            <person name="Savage R."/>
            <person name="Osoegawa K."/>
            <person name="de Jong P."/>
            <person name="Grimwood J."/>
            <person name="Chapman J.A."/>
            <person name="Shapiro H."/>
            <person name="Aerts A."/>
            <person name="Otillar R.P."/>
            <person name="Terry A.Y."/>
            <person name="Boore J.L."/>
            <person name="Grigoriev I.V."/>
            <person name="Lindberg D.R."/>
            <person name="Seaver E.C."/>
            <person name="Weisblat D.A."/>
            <person name="Putnam N.H."/>
            <person name="Rokhsar D.S."/>
        </authorList>
    </citation>
    <scope>NUCLEOTIDE SEQUENCE [LARGE SCALE GENOMIC DNA]</scope>
</reference>
<name>V4B6Z6_LOTGI</name>
<dbReference type="OMA" id="FPSIYMD"/>
<dbReference type="PRINTS" id="PR00846">
    <property type="entry name" value="GLHYDRLASE56"/>
</dbReference>
<keyword evidence="5" id="KW-0326">Glycosidase</keyword>
<evidence type="ECO:0000256" key="5">
    <source>
        <dbReference type="RuleBase" id="RU610713"/>
    </source>
</evidence>
<evidence type="ECO:0000256" key="2">
    <source>
        <dbReference type="ARBA" id="ARBA00023157"/>
    </source>
</evidence>
<dbReference type="Proteomes" id="UP000030746">
    <property type="component" value="Unassembled WGS sequence"/>
</dbReference>
<dbReference type="CTD" id="20252558"/>
<evidence type="ECO:0000313" key="7">
    <source>
        <dbReference type="Proteomes" id="UP000030746"/>
    </source>
</evidence>
<sequence>PKLEPTKPFSVFWNVPSFVCESRTPFNFTGSGITHNAKDAFIGDEDAIFYNLGLFPHLGNPNVNGGIPQLGDLAKHLIMVESNVLKLLPNPMFHGAGIIDMESWRPIWVTNFSSLRKYQSASINLVKQQHPSWTNKTQINSEAEKQFETSARSFMLRSIEKVRQLRPQGYYGYYGYPRCWGRPTGLDKTCPIGITSQINDKLGWLFSASNALYPRIYFNPVANSQDSIHNDIRRILNETARVQAKFSGLDAPILPYAVFQSGLHFFNETDLDLAIREPADMGAAGVVFWGSSSMFHIPNECAKMNDYIQHVLGPYIIKTEKFFQNCTQVNCNGHGRCIRKDYFQMAQENLRDGDHCKLKEEEMKEIGNNKSNANEFKASYACRCFDGWKGSKC</sequence>
<dbReference type="EMBL" id="KB200049">
    <property type="protein sequence ID" value="ESP03311.1"/>
    <property type="molecule type" value="Genomic_DNA"/>
</dbReference>
<comment type="similarity">
    <text evidence="1 5">Belongs to the glycosyl hydrolase 56 family.</text>
</comment>
<feature type="disulfide bond" evidence="4">
    <location>
        <begin position="384"/>
        <end position="393"/>
    </location>
</feature>
<evidence type="ECO:0000256" key="3">
    <source>
        <dbReference type="PIRSR" id="PIRSR038193-1"/>
    </source>
</evidence>
<dbReference type="HOGENOM" id="CLU_036366_0_0_1"/>
<gene>
    <name evidence="6" type="ORF">LOTGIDRAFT_83086</name>
</gene>
<dbReference type="OrthoDB" id="5796153at2759"/>
<dbReference type="Pfam" id="PF01630">
    <property type="entry name" value="Glyco_hydro_56"/>
    <property type="match status" value="1"/>
</dbReference>
<evidence type="ECO:0000313" key="6">
    <source>
        <dbReference type="EMBL" id="ESP03311.1"/>
    </source>
</evidence>
<organism evidence="6 7">
    <name type="scientific">Lottia gigantea</name>
    <name type="common">Giant owl limpet</name>
    <dbReference type="NCBI Taxonomy" id="225164"/>
    <lineage>
        <taxon>Eukaryota</taxon>
        <taxon>Metazoa</taxon>
        <taxon>Spiralia</taxon>
        <taxon>Lophotrochozoa</taxon>
        <taxon>Mollusca</taxon>
        <taxon>Gastropoda</taxon>
        <taxon>Patellogastropoda</taxon>
        <taxon>Lottioidea</taxon>
        <taxon>Lottiidae</taxon>
        <taxon>Lottia</taxon>
    </lineage>
</organism>
<feature type="non-terminal residue" evidence="6">
    <location>
        <position position="1"/>
    </location>
</feature>
<keyword evidence="2 4" id="KW-1015">Disulfide bond</keyword>
<dbReference type="STRING" id="225164.V4B6Z6"/>
<accession>V4B6Z6</accession>
<comment type="catalytic activity">
    <reaction evidence="5">
        <text>Random hydrolysis of (1-&gt;4)-linkages between N-acetyl-beta-D-glucosamine and D-glucuronate residues in hyaluronate.</text>
        <dbReference type="EC" id="3.2.1.35"/>
    </reaction>
</comment>
<dbReference type="InterPro" id="IPR013785">
    <property type="entry name" value="Aldolase_TIM"/>
</dbReference>
<dbReference type="InterPro" id="IPR017853">
    <property type="entry name" value="GH"/>
</dbReference>
<dbReference type="KEGG" id="lgi:LOTGIDRAFT_83086"/>
<dbReference type="SMR" id="V4B6Z6"/>
<protein>
    <recommendedName>
        <fullName evidence="5">Hyaluronidase</fullName>
        <ecNumber evidence="5">3.2.1.35</ecNumber>
    </recommendedName>
</protein>
<feature type="disulfide bond" evidence="4">
    <location>
        <begin position="326"/>
        <end position="337"/>
    </location>
</feature>
<evidence type="ECO:0000256" key="1">
    <source>
        <dbReference type="ARBA" id="ARBA00008871"/>
    </source>
</evidence>
<evidence type="ECO:0000256" key="4">
    <source>
        <dbReference type="PIRSR" id="PIRSR038193-3"/>
    </source>
</evidence>
<dbReference type="InterPro" id="IPR018155">
    <property type="entry name" value="Hyaluronidase"/>
</dbReference>
<feature type="disulfide bond" evidence="4">
    <location>
        <begin position="331"/>
        <end position="382"/>
    </location>
</feature>
<dbReference type="GeneID" id="20252558"/>
<dbReference type="GO" id="GO:0004415">
    <property type="term" value="F:hyalurononglucosaminidase activity"/>
    <property type="evidence" value="ECO:0007669"/>
    <property type="project" value="UniProtKB-UniRule"/>
</dbReference>
<dbReference type="PIRSF" id="PIRSF038193">
    <property type="entry name" value="Hyaluronidase"/>
    <property type="match status" value="1"/>
</dbReference>
<keyword evidence="7" id="KW-1185">Reference proteome</keyword>
<feature type="disulfide bond" evidence="4">
    <location>
        <begin position="20"/>
        <end position="301"/>
    </location>
</feature>
<dbReference type="Gene3D" id="3.20.20.70">
    <property type="entry name" value="Aldolase class I"/>
    <property type="match status" value="1"/>
</dbReference>
<dbReference type="PANTHER" id="PTHR11769:SF35">
    <property type="entry name" value="HYALURONIDASE"/>
    <property type="match status" value="1"/>
</dbReference>
<dbReference type="RefSeq" id="XP_009045984.1">
    <property type="nucleotide sequence ID" value="XM_009047736.1"/>
</dbReference>
<proteinExistence type="inferred from homology"/>
<feature type="disulfide bond" evidence="4">
    <location>
        <begin position="179"/>
        <end position="190"/>
    </location>
</feature>
<dbReference type="GO" id="GO:0005975">
    <property type="term" value="P:carbohydrate metabolic process"/>
    <property type="evidence" value="ECO:0007669"/>
    <property type="project" value="InterPro"/>
</dbReference>
<dbReference type="PANTHER" id="PTHR11769">
    <property type="entry name" value="HYALURONIDASE"/>
    <property type="match status" value="1"/>
</dbReference>